<keyword evidence="3" id="KW-0175">Coiled coil</keyword>
<dbReference type="SUPFAM" id="SSF53850">
    <property type="entry name" value="Periplasmic binding protein-like II"/>
    <property type="match status" value="1"/>
</dbReference>
<dbReference type="InterPro" id="IPR004089">
    <property type="entry name" value="MCPsignal_dom"/>
</dbReference>
<dbReference type="GO" id="GO:0007165">
    <property type="term" value="P:signal transduction"/>
    <property type="evidence" value="ECO:0007669"/>
    <property type="project" value="UniProtKB-KW"/>
</dbReference>
<keyword evidence="6" id="KW-1185">Reference proteome</keyword>
<feature type="domain" description="Methyl-accepting transducer" evidence="4">
    <location>
        <begin position="56"/>
        <end position="292"/>
    </location>
</feature>
<dbReference type="InterPro" id="IPR001638">
    <property type="entry name" value="Solute-binding_3/MltF_N"/>
</dbReference>
<dbReference type="EMBL" id="FNUK01000003">
    <property type="protein sequence ID" value="SEF52741.1"/>
    <property type="molecule type" value="Genomic_DNA"/>
</dbReference>
<dbReference type="Proteomes" id="UP000242850">
    <property type="component" value="Unassembled WGS sequence"/>
</dbReference>
<protein>
    <submittedName>
        <fullName evidence="5">Methyl-accepting chemotaxis protein</fullName>
    </submittedName>
</protein>
<dbReference type="OrthoDB" id="9781943at2"/>
<proteinExistence type="predicted"/>
<dbReference type="PROSITE" id="PS50111">
    <property type="entry name" value="CHEMOTAXIS_TRANSDUC_2"/>
    <property type="match status" value="1"/>
</dbReference>
<organism evidence="5 6">
    <name type="scientific">Caloramator fervidus</name>
    <dbReference type="NCBI Taxonomy" id="29344"/>
    <lineage>
        <taxon>Bacteria</taxon>
        <taxon>Bacillati</taxon>
        <taxon>Bacillota</taxon>
        <taxon>Clostridia</taxon>
        <taxon>Eubacteriales</taxon>
        <taxon>Clostridiaceae</taxon>
        <taxon>Caloramator</taxon>
    </lineage>
</organism>
<gene>
    <name evidence="5" type="ORF">SAMN05660865_00451</name>
</gene>
<dbReference type="Pfam" id="PF00015">
    <property type="entry name" value="MCPsignal"/>
    <property type="match status" value="1"/>
</dbReference>
<dbReference type="Pfam" id="PF00497">
    <property type="entry name" value="SBP_bac_3"/>
    <property type="match status" value="1"/>
</dbReference>
<accession>A0A1H5SSD4</accession>
<dbReference type="AlphaFoldDB" id="A0A1H5SSD4"/>
<dbReference type="Gene3D" id="1.10.287.950">
    <property type="entry name" value="Methyl-accepting chemotaxis protein"/>
    <property type="match status" value="1"/>
</dbReference>
<dbReference type="GO" id="GO:0016020">
    <property type="term" value="C:membrane"/>
    <property type="evidence" value="ECO:0007669"/>
    <property type="project" value="InterPro"/>
</dbReference>
<name>A0A1H5SSD4_9CLOT</name>
<dbReference type="Gene3D" id="3.40.190.10">
    <property type="entry name" value="Periplasmic binding protein-like II"/>
    <property type="match status" value="2"/>
</dbReference>
<dbReference type="RefSeq" id="WP_159945772.1">
    <property type="nucleotide sequence ID" value="NZ_FNUK01000003.1"/>
</dbReference>
<reference evidence="6" key="1">
    <citation type="submission" date="2016-10" db="EMBL/GenBank/DDBJ databases">
        <authorList>
            <person name="Varghese N."/>
            <person name="Submissions S."/>
        </authorList>
    </citation>
    <scope>NUCLEOTIDE SEQUENCE [LARGE SCALE GENOMIC DNA]</scope>
    <source>
        <strain evidence="6">DSM 5463</strain>
    </source>
</reference>
<feature type="coiled-coil region" evidence="3">
    <location>
        <begin position="134"/>
        <end position="168"/>
    </location>
</feature>
<evidence type="ECO:0000256" key="1">
    <source>
        <dbReference type="ARBA" id="ARBA00023224"/>
    </source>
</evidence>
<evidence type="ECO:0000313" key="5">
    <source>
        <dbReference type="EMBL" id="SEF52741.1"/>
    </source>
</evidence>
<keyword evidence="1 2" id="KW-0807">Transducer</keyword>
<sequence length="566" mass="65484">MLKIFLVLSLILNAFLIYTLKIKNKKIKEDIKIEETKNLNNLLKSYLKIINKIIYTIENLKLDLKSISEKTNEINLSSNENKSKLLHTQNQINNIHSLVQKNLNLSDDIVKSFELHNNNISKNIHEIFNSIEQFEQVKSAIKKTEKSLENLNNQINKVSSLISSIREIAASTNLLSLNASIEAARAGEHGKGFAVVASEVKKLSTQTDKFSKIVDEQLYEMTQISSYANKEMLQSVELIEKQSILLKKATENIYKILDSFKVISNQTIELSKLNQNSFSSFKEIKSYSDEVINSTNNTLSSISEINNSIVKENEIVKQLHETSNRLSEIGINLFKELKIKDDELVVVSEEYPPFVIEDEQKPGIDIEILKEIFEKRHNIKLNIFYAPFEMCLNLIKEGYADIISTLSFTNERQTYINFSNPYRDENKFIILKSKNSNIYFRNYDDLKNKTIGLIFGYTYPNKILKDPSIKKDFSQKLEVLFEKLENNQIDAIFINDYIGNYVIKAYKLQNKLEIANFIYTSEEKFDARIGFTKKKDLSKLIDIFNTELNKLKQEGKIKNIESKYLI</sequence>
<evidence type="ECO:0000256" key="2">
    <source>
        <dbReference type="PROSITE-ProRule" id="PRU00284"/>
    </source>
</evidence>
<dbReference type="PANTHER" id="PTHR32089:SF112">
    <property type="entry name" value="LYSOZYME-LIKE PROTEIN-RELATED"/>
    <property type="match status" value="1"/>
</dbReference>
<dbReference type="SMART" id="SM00283">
    <property type="entry name" value="MA"/>
    <property type="match status" value="1"/>
</dbReference>
<evidence type="ECO:0000259" key="4">
    <source>
        <dbReference type="PROSITE" id="PS50111"/>
    </source>
</evidence>
<dbReference type="SUPFAM" id="SSF58104">
    <property type="entry name" value="Methyl-accepting chemotaxis protein (MCP) signaling domain"/>
    <property type="match status" value="1"/>
</dbReference>
<evidence type="ECO:0000313" key="6">
    <source>
        <dbReference type="Proteomes" id="UP000242850"/>
    </source>
</evidence>
<dbReference type="SMART" id="SM00062">
    <property type="entry name" value="PBPb"/>
    <property type="match status" value="1"/>
</dbReference>
<dbReference type="PANTHER" id="PTHR32089">
    <property type="entry name" value="METHYL-ACCEPTING CHEMOTAXIS PROTEIN MCPB"/>
    <property type="match status" value="1"/>
</dbReference>
<evidence type="ECO:0000256" key="3">
    <source>
        <dbReference type="SAM" id="Coils"/>
    </source>
</evidence>